<dbReference type="EMBL" id="PDEM01000009">
    <property type="protein sequence ID" value="PHZ85996.1"/>
    <property type="molecule type" value="Genomic_DNA"/>
</dbReference>
<evidence type="ECO:0000313" key="2">
    <source>
        <dbReference type="Proteomes" id="UP000229730"/>
    </source>
</evidence>
<keyword evidence="2" id="KW-1185">Reference proteome</keyword>
<sequence length="92" mass="10430">MKKNSLEDKRKLKDLACIGRATESDLHVLGIRHVEQLKKWSGADLYSALCEKTGVQHNICCLDVFNCVVAQANDPDLPKEQCDWCNVRKTSR</sequence>
<dbReference type="InterPro" id="IPR021725">
    <property type="entry name" value="Cdd1"/>
</dbReference>
<reference evidence="1 2" key="1">
    <citation type="submission" date="2017-10" db="EMBL/GenBank/DDBJ databases">
        <title>Frigbacter circumglobatus gen. nov. sp. nov., isolated from sediment cultured in situ.</title>
        <authorList>
            <person name="Zhao Z."/>
        </authorList>
    </citation>
    <scope>NUCLEOTIDE SEQUENCE [LARGE SCALE GENOMIC DNA]</scope>
    <source>
        <strain evidence="1 2">ZYL</strain>
    </source>
</reference>
<accession>A0A2G4YX33</accession>
<dbReference type="Pfam" id="PF11731">
    <property type="entry name" value="Cdd1"/>
    <property type="match status" value="1"/>
</dbReference>
<evidence type="ECO:0008006" key="3">
    <source>
        <dbReference type="Google" id="ProtNLM"/>
    </source>
</evidence>
<comment type="caution">
    <text evidence="1">The sequence shown here is derived from an EMBL/GenBank/DDBJ whole genome shotgun (WGS) entry which is preliminary data.</text>
</comment>
<proteinExistence type="predicted"/>
<evidence type="ECO:0000313" key="1">
    <source>
        <dbReference type="EMBL" id="PHZ85996.1"/>
    </source>
</evidence>
<dbReference type="Gene3D" id="1.10.150.20">
    <property type="entry name" value="5' to 3' exonuclease, C-terminal subdomain"/>
    <property type="match status" value="1"/>
</dbReference>
<protein>
    <recommendedName>
        <fullName evidence="3">Pathogenicity locus</fullName>
    </recommendedName>
</protein>
<gene>
    <name evidence="1" type="ORF">CRD36_04810</name>
</gene>
<dbReference type="RefSeq" id="WP_099471580.1">
    <property type="nucleotide sequence ID" value="NZ_CP041025.1"/>
</dbReference>
<name>A0A2G4YX33_9PROT</name>
<dbReference type="AlphaFoldDB" id="A0A2G4YX33"/>
<organism evidence="1 2">
    <name type="scientific">Paremcibacter congregatus</name>
    <dbReference type="NCBI Taxonomy" id="2043170"/>
    <lineage>
        <taxon>Bacteria</taxon>
        <taxon>Pseudomonadati</taxon>
        <taxon>Pseudomonadota</taxon>
        <taxon>Alphaproteobacteria</taxon>
        <taxon>Emcibacterales</taxon>
        <taxon>Emcibacteraceae</taxon>
        <taxon>Paremcibacter</taxon>
    </lineage>
</organism>
<dbReference type="OrthoDB" id="7173324at2"/>
<dbReference type="InParanoid" id="A0A2G4YX33"/>
<dbReference type="Proteomes" id="UP000229730">
    <property type="component" value="Unassembled WGS sequence"/>
</dbReference>